<evidence type="ECO:0000313" key="3">
    <source>
        <dbReference type="Proteomes" id="UP000257109"/>
    </source>
</evidence>
<accession>A0A371EI88</accession>
<feature type="region of interest" description="Disordered" evidence="1">
    <location>
        <begin position="40"/>
        <end position="72"/>
    </location>
</feature>
<comment type="caution">
    <text evidence="2">The sequence shown here is derived from an EMBL/GenBank/DDBJ whole genome shotgun (WGS) entry which is preliminary data.</text>
</comment>
<sequence length="106" mass="12024">MKSCLILKNRIDKLIKDGRTRRWKEGTKPRGTEVRLLSKKRTAKGVGQSQGDECHPSRNNRHHNQKRGDIKNDGVGIKVLHLVSNEDSGKATLTPRPIHYFLECGL</sequence>
<keyword evidence="3" id="KW-1185">Reference proteome</keyword>
<evidence type="ECO:0000256" key="1">
    <source>
        <dbReference type="SAM" id="MobiDB-lite"/>
    </source>
</evidence>
<feature type="non-terminal residue" evidence="2">
    <location>
        <position position="1"/>
    </location>
</feature>
<name>A0A371EI88_MUCPR</name>
<protein>
    <submittedName>
        <fullName evidence="2">Uncharacterized protein</fullName>
    </submittedName>
</protein>
<gene>
    <name evidence="2" type="ORF">CR513_55546</name>
</gene>
<organism evidence="2 3">
    <name type="scientific">Mucuna pruriens</name>
    <name type="common">Velvet bean</name>
    <name type="synonym">Dolichos pruriens</name>
    <dbReference type="NCBI Taxonomy" id="157652"/>
    <lineage>
        <taxon>Eukaryota</taxon>
        <taxon>Viridiplantae</taxon>
        <taxon>Streptophyta</taxon>
        <taxon>Embryophyta</taxon>
        <taxon>Tracheophyta</taxon>
        <taxon>Spermatophyta</taxon>
        <taxon>Magnoliopsida</taxon>
        <taxon>eudicotyledons</taxon>
        <taxon>Gunneridae</taxon>
        <taxon>Pentapetalae</taxon>
        <taxon>rosids</taxon>
        <taxon>fabids</taxon>
        <taxon>Fabales</taxon>
        <taxon>Fabaceae</taxon>
        <taxon>Papilionoideae</taxon>
        <taxon>50 kb inversion clade</taxon>
        <taxon>NPAAA clade</taxon>
        <taxon>indigoferoid/millettioid clade</taxon>
        <taxon>Phaseoleae</taxon>
        <taxon>Mucuna</taxon>
    </lineage>
</organism>
<proteinExistence type="predicted"/>
<dbReference type="EMBL" id="QJKJ01013744">
    <property type="protein sequence ID" value="RDX65772.1"/>
    <property type="molecule type" value="Genomic_DNA"/>
</dbReference>
<dbReference type="Proteomes" id="UP000257109">
    <property type="component" value="Unassembled WGS sequence"/>
</dbReference>
<dbReference type="AlphaFoldDB" id="A0A371EI88"/>
<reference evidence="2" key="1">
    <citation type="submission" date="2018-05" db="EMBL/GenBank/DDBJ databases">
        <title>Draft genome of Mucuna pruriens seed.</title>
        <authorList>
            <person name="Nnadi N.E."/>
            <person name="Vos R."/>
            <person name="Hasami M.H."/>
            <person name="Devisetty U.K."/>
            <person name="Aguiy J.C."/>
        </authorList>
    </citation>
    <scope>NUCLEOTIDE SEQUENCE [LARGE SCALE GENOMIC DNA]</scope>
    <source>
        <strain evidence="2">JCA_2017</strain>
    </source>
</reference>
<evidence type="ECO:0000313" key="2">
    <source>
        <dbReference type="EMBL" id="RDX65772.1"/>
    </source>
</evidence>